<keyword evidence="2" id="KW-1185">Reference proteome</keyword>
<organism evidence="1 2">
    <name type="scientific">Spirosoma profusum</name>
    <dbReference type="NCBI Taxonomy" id="2771354"/>
    <lineage>
        <taxon>Bacteria</taxon>
        <taxon>Pseudomonadati</taxon>
        <taxon>Bacteroidota</taxon>
        <taxon>Cytophagia</taxon>
        <taxon>Cytophagales</taxon>
        <taxon>Cytophagaceae</taxon>
        <taxon>Spirosoma</taxon>
    </lineage>
</organism>
<dbReference type="EMBL" id="JACWZY010000072">
    <property type="protein sequence ID" value="MBD2705789.1"/>
    <property type="molecule type" value="Genomic_DNA"/>
</dbReference>
<sequence length="239" mass="27187">MITLRQRPLHVSTGFQSIALNPWSAGLWCPGLPFIRLGLFLGLLLHLPVWALAQRSDSTAVKAVYGSANTELQELMSFMGVEKHHLELSDPRLKGRFFKLTAQEYRHGVAQPEENLTSRQDLFQLDSSGKLSFDVYARALDATTLEAFFRFARVGQRKQYKAEAGQAGQYSFRTDILAYSQGKAKIPVGKKFTFLVYTLPYEKDGYYLYCALAQSQVPIDQWYARFGVKHFVAYQLLIE</sequence>
<dbReference type="AlphaFoldDB" id="A0A927GB52"/>
<comment type="caution">
    <text evidence="1">The sequence shown here is derived from an EMBL/GenBank/DDBJ whole genome shotgun (WGS) entry which is preliminary data.</text>
</comment>
<proteinExistence type="predicted"/>
<evidence type="ECO:0000313" key="1">
    <source>
        <dbReference type="EMBL" id="MBD2705789.1"/>
    </source>
</evidence>
<dbReference type="Proteomes" id="UP000598820">
    <property type="component" value="Unassembled WGS sequence"/>
</dbReference>
<reference evidence="1" key="1">
    <citation type="submission" date="2020-09" db="EMBL/GenBank/DDBJ databases">
        <authorList>
            <person name="Kim M.K."/>
        </authorList>
    </citation>
    <scope>NUCLEOTIDE SEQUENCE</scope>
    <source>
        <strain evidence="1">BT702</strain>
    </source>
</reference>
<accession>A0A927GB52</accession>
<dbReference type="RefSeq" id="WP_190893547.1">
    <property type="nucleotide sequence ID" value="NZ_JACWZY010000072.1"/>
</dbReference>
<protein>
    <submittedName>
        <fullName evidence="1">Uncharacterized protein</fullName>
    </submittedName>
</protein>
<evidence type="ECO:0000313" key="2">
    <source>
        <dbReference type="Proteomes" id="UP000598820"/>
    </source>
</evidence>
<gene>
    <name evidence="1" type="ORF">IC229_34640</name>
</gene>
<name>A0A927GB52_9BACT</name>